<reference evidence="1" key="1">
    <citation type="submission" date="2018-01" db="EMBL/GenBank/DDBJ databases">
        <title>An insight into the sialome of Amazonian anophelines.</title>
        <authorList>
            <person name="Ribeiro J.M."/>
            <person name="Scarpassa V."/>
            <person name="Calvo E."/>
        </authorList>
    </citation>
    <scope>NUCLEOTIDE SEQUENCE</scope>
</reference>
<accession>A0A2M4DRN6</accession>
<sequence>MVVRLVRLAPLFSGCWPGRVHSICLVISGVGERVAGHANANTPPALTGRSDGNMECPSHLVMGMAGEATYSVQTPRVMLPMLTSKACQQ</sequence>
<evidence type="ECO:0000313" key="1">
    <source>
        <dbReference type="EMBL" id="MBW80240.1"/>
    </source>
</evidence>
<proteinExistence type="predicted"/>
<dbReference type="AlphaFoldDB" id="A0A2M4DRN6"/>
<protein>
    <submittedName>
        <fullName evidence="1">Putative secreted protein</fullName>
    </submittedName>
</protein>
<dbReference type="EMBL" id="GGFL01016062">
    <property type="protein sequence ID" value="MBW80240.1"/>
    <property type="molecule type" value="Transcribed_RNA"/>
</dbReference>
<organism evidence="1">
    <name type="scientific">Anopheles darlingi</name>
    <name type="common">Mosquito</name>
    <dbReference type="NCBI Taxonomy" id="43151"/>
    <lineage>
        <taxon>Eukaryota</taxon>
        <taxon>Metazoa</taxon>
        <taxon>Ecdysozoa</taxon>
        <taxon>Arthropoda</taxon>
        <taxon>Hexapoda</taxon>
        <taxon>Insecta</taxon>
        <taxon>Pterygota</taxon>
        <taxon>Neoptera</taxon>
        <taxon>Endopterygota</taxon>
        <taxon>Diptera</taxon>
        <taxon>Nematocera</taxon>
        <taxon>Culicoidea</taxon>
        <taxon>Culicidae</taxon>
        <taxon>Anophelinae</taxon>
        <taxon>Anopheles</taxon>
    </lineage>
</organism>
<name>A0A2M4DRN6_ANODA</name>